<dbReference type="Gene3D" id="1.20.120.1750">
    <property type="match status" value="1"/>
</dbReference>
<name>A0ABR1YXY4_9PEZI</name>
<evidence type="ECO:0000313" key="11">
    <source>
        <dbReference type="Proteomes" id="UP001492380"/>
    </source>
</evidence>
<keyword evidence="4" id="KW-0479">Metal-binding</keyword>
<keyword evidence="7" id="KW-0833">Ubl conjugation pathway</keyword>
<dbReference type="InterPro" id="IPR002867">
    <property type="entry name" value="IBR_dom"/>
</dbReference>
<dbReference type="InterPro" id="IPR044066">
    <property type="entry name" value="TRIAD_supradom"/>
</dbReference>
<evidence type="ECO:0000256" key="7">
    <source>
        <dbReference type="ARBA" id="ARBA00022786"/>
    </source>
</evidence>
<dbReference type="InterPro" id="IPR031127">
    <property type="entry name" value="E3_UB_ligase_RBR"/>
</dbReference>
<evidence type="ECO:0000256" key="2">
    <source>
        <dbReference type="ARBA" id="ARBA00012251"/>
    </source>
</evidence>
<organism evidence="10 11">
    <name type="scientific">Phyllosticta capitalensis</name>
    <dbReference type="NCBI Taxonomy" id="121624"/>
    <lineage>
        <taxon>Eukaryota</taxon>
        <taxon>Fungi</taxon>
        <taxon>Dikarya</taxon>
        <taxon>Ascomycota</taxon>
        <taxon>Pezizomycotina</taxon>
        <taxon>Dothideomycetes</taxon>
        <taxon>Dothideomycetes incertae sedis</taxon>
        <taxon>Botryosphaeriales</taxon>
        <taxon>Phyllostictaceae</taxon>
        <taxon>Phyllosticta</taxon>
    </lineage>
</organism>
<dbReference type="EC" id="2.3.2.31" evidence="2"/>
<reference evidence="10 11" key="1">
    <citation type="submission" date="2024-04" db="EMBL/GenBank/DDBJ databases">
        <title>Phyllosticta paracitricarpa is synonymous to the EU quarantine fungus P. citricarpa based on phylogenomic analyses.</title>
        <authorList>
            <consortium name="Lawrence Berkeley National Laboratory"/>
            <person name="Van Ingen-Buijs V.A."/>
            <person name="Van Westerhoven A.C."/>
            <person name="Haridas S."/>
            <person name="Skiadas P."/>
            <person name="Martin F."/>
            <person name="Groenewald J.Z."/>
            <person name="Crous P.W."/>
            <person name="Seidl M.F."/>
        </authorList>
    </citation>
    <scope>NUCLEOTIDE SEQUENCE [LARGE SCALE GENOMIC DNA]</scope>
    <source>
        <strain evidence="10 11">CBS 123374</strain>
    </source>
</reference>
<comment type="catalytic activity">
    <reaction evidence="1">
        <text>[E2 ubiquitin-conjugating enzyme]-S-ubiquitinyl-L-cysteine + [acceptor protein]-L-lysine = [E2 ubiquitin-conjugating enzyme]-L-cysteine + [acceptor protein]-N(6)-ubiquitinyl-L-lysine.</text>
        <dbReference type="EC" id="2.3.2.31"/>
    </reaction>
</comment>
<keyword evidence="3" id="KW-0808">Transferase</keyword>
<dbReference type="Proteomes" id="UP001492380">
    <property type="component" value="Unassembled WGS sequence"/>
</dbReference>
<dbReference type="PROSITE" id="PS51873">
    <property type="entry name" value="TRIAD"/>
    <property type="match status" value="1"/>
</dbReference>
<sequence length="181" mass="20259">HYYCTECLSGLFAGAISGAISRLNPQPFPPSCCKDHPIVYDVVERWLSSEVRRNYIHNRALLETPSEERVYCARDSCGQFIAPPQSTNTLVRCTSCSMQTCTQCKRPADEHNGGAGGVCPEDADIKKLMSTAQQRGWQQCYRCKNMVEKTDGCNHMTCNCGAEFCYRCGTRWGSHSCRHGQ</sequence>
<proteinExistence type="predicted"/>
<feature type="domain" description="RING-type" evidence="9">
    <location>
        <begin position="1"/>
        <end position="181"/>
    </location>
</feature>
<dbReference type="PANTHER" id="PTHR11685">
    <property type="entry name" value="RBR FAMILY RING FINGER AND IBR DOMAIN-CONTAINING"/>
    <property type="match status" value="1"/>
</dbReference>
<evidence type="ECO:0000256" key="1">
    <source>
        <dbReference type="ARBA" id="ARBA00001798"/>
    </source>
</evidence>
<dbReference type="CDD" id="cd22584">
    <property type="entry name" value="Rcat_RBR_unk"/>
    <property type="match status" value="1"/>
</dbReference>
<evidence type="ECO:0000259" key="9">
    <source>
        <dbReference type="PROSITE" id="PS51873"/>
    </source>
</evidence>
<evidence type="ECO:0000256" key="6">
    <source>
        <dbReference type="ARBA" id="ARBA00022771"/>
    </source>
</evidence>
<dbReference type="EMBL" id="JBBWRZ010000002">
    <property type="protein sequence ID" value="KAK8243536.1"/>
    <property type="molecule type" value="Genomic_DNA"/>
</dbReference>
<evidence type="ECO:0000256" key="4">
    <source>
        <dbReference type="ARBA" id="ARBA00022723"/>
    </source>
</evidence>
<dbReference type="SUPFAM" id="SSF57850">
    <property type="entry name" value="RING/U-box"/>
    <property type="match status" value="1"/>
</dbReference>
<keyword evidence="5" id="KW-0677">Repeat</keyword>
<keyword evidence="11" id="KW-1185">Reference proteome</keyword>
<keyword evidence="6" id="KW-0863">Zinc-finger</keyword>
<evidence type="ECO:0000313" key="10">
    <source>
        <dbReference type="EMBL" id="KAK8243536.1"/>
    </source>
</evidence>
<evidence type="ECO:0000256" key="8">
    <source>
        <dbReference type="ARBA" id="ARBA00022833"/>
    </source>
</evidence>
<feature type="non-terminal residue" evidence="10">
    <location>
        <position position="1"/>
    </location>
</feature>
<dbReference type="Pfam" id="PF01485">
    <property type="entry name" value="IBR"/>
    <property type="match status" value="2"/>
</dbReference>
<accession>A0ABR1YXY4</accession>
<evidence type="ECO:0000256" key="5">
    <source>
        <dbReference type="ARBA" id="ARBA00022737"/>
    </source>
</evidence>
<keyword evidence="8" id="KW-0862">Zinc</keyword>
<comment type="caution">
    <text evidence="10">The sequence shown here is derived from an EMBL/GenBank/DDBJ whole genome shotgun (WGS) entry which is preliminary data.</text>
</comment>
<evidence type="ECO:0000256" key="3">
    <source>
        <dbReference type="ARBA" id="ARBA00022679"/>
    </source>
</evidence>
<gene>
    <name evidence="10" type="ORF">HDK90DRAFT_408586</name>
</gene>
<protein>
    <recommendedName>
        <fullName evidence="2">RBR-type E3 ubiquitin transferase</fullName>
        <ecNumber evidence="2">2.3.2.31</ecNumber>
    </recommendedName>
</protein>